<dbReference type="EMBL" id="FOTY01000025">
    <property type="protein sequence ID" value="SFM25814.1"/>
    <property type="molecule type" value="Genomic_DNA"/>
</dbReference>
<evidence type="ECO:0000256" key="8">
    <source>
        <dbReference type="ARBA" id="ARBA00063934"/>
    </source>
</evidence>
<dbReference type="PROSITE" id="PS00211">
    <property type="entry name" value="ABC_TRANSPORTER_1"/>
    <property type="match status" value="1"/>
</dbReference>
<dbReference type="GO" id="GO:0005524">
    <property type="term" value="F:ATP binding"/>
    <property type="evidence" value="ECO:0007669"/>
    <property type="project" value="UniProtKB-KW"/>
</dbReference>
<dbReference type="InterPro" id="IPR027417">
    <property type="entry name" value="P-loop_NTPase"/>
</dbReference>
<dbReference type="EC" id="7.6.2.9" evidence="9"/>
<protein>
    <recommendedName>
        <fullName evidence="10">Carnitine transport ATP-binding protein OpuCA</fullName>
        <ecNumber evidence="9">7.6.2.9</ecNumber>
    </recommendedName>
</protein>
<dbReference type="Gene3D" id="2.40.50.100">
    <property type="match status" value="1"/>
</dbReference>
<dbReference type="InterPro" id="IPR012340">
    <property type="entry name" value="NA-bd_OB-fold"/>
</dbReference>
<dbReference type="SUPFAM" id="SSF52540">
    <property type="entry name" value="P-loop containing nucleoside triphosphate hydrolases"/>
    <property type="match status" value="1"/>
</dbReference>
<keyword evidence="4 12" id="KW-0067">ATP-binding</keyword>
<keyword evidence="1" id="KW-0813">Transport</keyword>
<dbReference type="GO" id="GO:0016887">
    <property type="term" value="F:ATP hydrolysis activity"/>
    <property type="evidence" value="ECO:0007669"/>
    <property type="project" value="InterPro"/>
</dbReference>
<dbReference type="InterPro" id="IPR003593">
    <property type="entry name" value="AAA+_ATPase"/>
</dbReference>
<gene>
    <name evidence="12" type="ORF">SAMN04488054_12519</name>
</gene>
<dbReference type="InterPro" id="IPR008995">
    <property type="entry name" value="Mo/tungstate-bd_C_term_dom"/>
</dbReference>
<sequence length="358" mass="39557">MSTLLQDVRKTFGDTVALSSIDLEVKDGEFVAILGPSGCGKTTLLRILAGFETPTGGSIKMDEVETADPRRIVPPEKRNIGMVFQSFALWPHMKVKEQVQFPLEYHKYVPQTLKKRKKERVKEVLEMVGLEDYADRMPNELSGGQKQRVALARAVAPQPSLLLMDEPLSSLDAGLRMEMRREIQAIHRKTGTSIVYVTHDQAEALAMADRIIVMNHGTIEQMGTPHDVYSFPQTEFTARFVGKANMVPGTWTKEGFHPLSDSSISWPSTWIAATFIKNGIFPVRPEQFQLNEGGEGLKGEVVNSQFQGKEMHYVVDVEGHQWTVHAPADVDVSIGEEVGLSLAGVEAPGRNSAVSVSS</sequence>
<evidence type="ECO:0000256" key="5">
    <source>
        <dbReference type="ARBA" id="ARBA00022967"/>
    </source>
</evidence>
<name>A0A1I4PDH0_9BACI</name>
<keyword evidence="6" id="KW-0472">Membrane</keyword>
<dbReference type="Pfam" id="PF08402">
    <property type="entry name" value="TOBE_2"/>
    <property type="match status" value="1"/>
</dbReference>
<evidence type="ECO:0000256" key="9">
    <source>
        <dbReference type="ARBA" id="ARBA00066388"/>
    </source>
</evidence>
<comment type="catalytic activity">
    <reaction evidence="7">
        <text>a quaternary ammonium(out) + ATP + H2O = a quaternary ammonium(in) + ADP + phosphate + H(+)</text>
        <dbReference type="Rhea" id="RHEA:11036"/>
        <dbReference type="ChEBI" id="CHEBI:15377"/>
        <dbReference type="ChEBI" id="CHEBI:15378"/>
        <dbReference type="ChEBI" id="CHEBI:30616"/>
        <dbReference type="ChEBI" id="CHEBI:35267"/>
        <dbReference type="ChEBI" id="CHEBI:43474"/>
        <dbReference type="ChEBI" id="CHEBI:456216"/>
        <dbReference type="EC" id="7.6.2.9"/>
    </reaction>
</comment>
<dbReference type="Proteomes" id="UP000199668">
    <property type="component" value="Unassembled WGS sequence"/>
</dbReference>
<reference evidence="12 13" key="1">
    <citation type="submission" date="2016-10" db="EMBL/GenBank/DDBJ databases">
        <authorList>
            <person name="de Groot N.N."/>
        </authorList>
    </citation>
    <scope>NUCLEOTIDE SEQUENCE [LARGE SCALE GENOMIC DNA]</scope>
    <source>
        <strain evidence="12 13">CGMCC 1.6134</strain>
    </source>
</reference>
<evidence type="ECO:0000256" key="10">
    <source>
        <dbReference type="ARBA" id="ARBA00070305"/>
    </source>
</evidence>
<feature type="domain" description="ABC transporter" evidence="11">
    <location>
        <begin position="3"/>
        <end position="241"/>
    </location>
</feature>
<evidence type="ECO:0000256" key="2">
    <source>
        <dbReference type="ARBA" id="ARBA00022475"/>
    </source>
</evidence>
<dbReference type="InterPro" id="IPR013611">
    <property type="entry name" value="Transp-assoc_OB_typ2"/>
</dbReference>
<evidence type="ECO:0000256" key="3">
    <source>
        <dbReference type="ARBA" id="ARBA00022741"/>
    </source>
</evidence>
<dbReference type="OrthoDB" id="9790614at2"/>
<dbReference type="PANTHER" id="PTHR43875:SF15">
    <property type="entry name" value="TREHALOSE IMPORT ATP-BINDING PROTEIN SUGC"/>
    <property type="match status" value="1"/>
</dbReference>
<dbReference type="InterPro" id="IPR017871">
    <property type="entry name" value="ABC_transporter-like_CS"/>
</dbReference>
<evidence type="ECO:0000313" key="13">
    <source>
        <dbReference type="Proteomes" id="UP000199668"/>
    </source>
</evidence>
<keyword evidence="13" id="KW-1185">Reference proteome</keyword>
<dbReference type="PANTHER" id="PTHR43875">
    <property type="entry name" value="MALTODEXTRIN IMPORT ATP-BINDING PROTEIN MSMX"/>
    <property type="match status" value="1"/>
</dbReference>
<dbReference type="STRING" id="266892.SAMN04488054_12519"/>
<evidence type="ECO:0000256" key="6">
    <source>
        <dbReference type="ARBA" id="ARBA00023136"/>
    </source>
</evidence>
<evidence type="ECO:0000259" key="11">
    <source>
        <dbReference type="PROSITE" id="PS50893"/>
    </source>
</evidence>
<evidence type="ECO:0000256" key="1">
    <source>
        <dbReference type="ARBA" id="ARBA00022448"/>
    </source>
</evidence>
<dbReference type="GO" id="GO:0015418">
    <property type="term" value="F:ABC-type quaternary ammonium compound transporting activity"/>
    <property type="evidence" value="ECO:0007669"/>
    <property type="project" value="UniProtKB-EC"/>
</dbReference>
<proteinExistence type="predicted"/>
<organism evidence="12 13">
    <name type="scientific">Salibacterium qingdaonense</name>
    <dbReference type="NCBI Taxonomy" id="266892"/>
    <lineage>
        <taxon>Bacteria</taxon>
        <taxon>Bacillati</taxon>
        <taxon>Bacillota</taxon>
        <taxon>Bacilli</taxon>
        <taxon>Bacillales</taxon>
        <taxon>Bacillaceae</taxon>
    </lineage>
</organism>
<keyword evidence="5" id="KW-1278">Translocase</keyword>
<dbReference type="SUPFAM" id="SSF50331">
    <property type="entry name" value="MOP-like"/>
    <property type="match status" value="1"/>
</dbReference>
<dbReference type="Pfam" id="PF00005">
    <property type="entry name" value="ABC_tran"/>
    <property type="match status" value="1"/>
</dbReference>
<comment type="subunit">
    <text evidence="8">The complex is composed of two ATP-binding proteins (OpuCA), two transmembrane proteins (OpuCB and OpuCD) and a solute-binding protein (OpuCC).</text>
</comment>
<dbReference type="RefSeq" id="WP_090927843.1">
    <property type="nucleotide sequence ID" value="NZ_FOTY01000025.1"/>
</dbReference>
<accession>A0A1I4PDH0</accession>
<dbReference type="SMART" id="SM00382">
    <property type="entry name" value="AAA"/>
    <property type="match status" value="1"/>
</dbReference>
<dbReference type="GO" id="GO:0055052">
    <property type="term" value="C:ATP-binding cassette (ABC) transporter complex, substrate-binding subunit-containing"/>
    <property type="evidence" value="ECO:0007669"/>
    <property type="project" value="TreeGrafter"/>
</dbReference>
<dbReference type="Gene3D" id="2.40.50.140">
    <property type="entry name" value="Nucleic acid-binding proteins"/>
    <property type="match status" value="1"/>
</dbReference>
<evidence type="ECO:0000256" key="4">
    <source>
        <dbReference type="ARBA" id="ARBA00022840"/>
    </source>
</evidence>
<dbReference type="FunFam" id="3.40.50.300:FF:000425">
    <property type="entry name" value="Probable ABC transporter, ATP-binding subunit"/>
    <property type="match status" value="1"/>
</dbReference>
<evidence type="ECO:0000313" key="12">
    <source>
        <dbReference type="EMBL" id="SFM25814.1"/>
    </source>
</evidence>
<keyword evidence="2" id="KW-1003">Cell membrane</keyword>
<keyword evidence="3" id="KW-0547">Nucleotide-binding</keyword>
<dbReference type="AlphaFoldDB" id="A0A1I4PDH0"/>
<evidence type="ECO:0000256" key="7">
    <source>
        <dbReference type="ARBA" id="ARBA00052482"/>
    </source>
</evidence>
<dbReference type="Gene3D" id="3.40.50.300">
    <property type="entry name" value="P-loop containing nucleotide triphosphate hydrolases"/>
    <property type="match status" value="1"/>
</dbReference>
<dbReference type="InterPro" id="IPR003439">
    <property type="entry name" value="ABC_transporter-like_ATP-bd"/>
</dbReference>
<dbReference type="PROSITE" id="PS50893">
    <property type="entry name" value="ABC_TRANSPORTER_2"/>
    <property type="match status" value="1"/>
</dbReference>
<dbReference type="InterPro" id="IPR047641">
    <property type="entry name" value="ABC_transpr_MalK/UgpC-like"/>
</dbReference>